<dbReference type="AlphaFoldDB" id="A0A7W9GL13"/>
<evidence type="ECO:0000259" key="2">
    <source>
        <dbReference type="PROSITE" id="PS50022"/>
    </source>
</evidence>
<dbReference type="Gene3D" id="2.60.120.260">
    <property type="entry name" value="Galactose-binding domain-like"/>
    <property type="match status" value="1"/>
</dbReference>
<accession>A0A7W9GL13</accession>
<gene>
    <name evidence="3" type="ORF">HD601_000216</name>
</gene>
<dbReference type="Gene3D" id="2.60.40.10">
    <property type="entry name" value="Immunoglobulins"/>
    <property type="match status" value="1"/>
</dbReference>
<evidence type="ECO:0000313" key="3">
    <source>
        <dbReference type="EMBL" id="MBB5785641.1"/>
    </source>
</evidence>
<dbReference type="SUPFAM" id="SSF49785">
    <property type="entry name" value="Galactose-binding domain-like"/>
    <property type="match status" value="1"/>
</dbReference>
<name>A0A7W9GL13_9ACTN</name>
<dbReference type="GO" id="GO:0005975">
    <property type="term" value="P:carbohydrate metabolic process"/>
    <property type="evidence" value="ECO:0007669"/>
    <property type="project" value="UniProtKB-ARBA"/>
</dbReference>
<comment type="caution">
    <text evidence="3">The sequence shown here is derived from an EMBL/GenBank/DDBJ whole genome shotgun (WGS) entry which is preliminary data.</text>
</comment>
<keyword evidence="1" id="KW-0732">Signal</keyword>
<organism evidence="3 4">
    <name type="scientific">Jiangella mangrovi</name>
    <dbReference type="NCBI Taxonomy" id="1524084"/>
    <lineage>
        <taxon>Bacteria</taxon>
        <taxon>Bacillati</taxon>
        <taxon>Actinomycetota</taxon>
        <taxon>Actinomycetes</taxon>
        <taxon>Jiangellales</taxon>
        <taxon>Jiangellaceae</taxon>
        <taxon>Jiangella</taxon>
    </lineage>
</organism>
<evidence type="ECO:0000256" key="1">
    <source>
        <dbReference type="SAM" id="SignalP"/>
    </source>
</evidence>
<dbReference type="Proteomes" id="UP000542813">
    <property type="component" value="Unassembled WGS sequence"/>
</dbReference>
<dbReference type="RefSeq" id="WP_184818522.1">
    <property type="nucleotide sequence ID" value="NZ_JACHMM010000001.1"/>
</dbReference>
<feature type="chain" id="PRO_5030540733" description="F5/8 type C domain-containing protein" evidence="1">
    <location>
        <begin position="32"/>
        <end position="726"/>
    </location>
</feature>
<dbReference type="InterPro" id="IPR000421">
    <property type="entry name" value="FA58C"/>
</dbReference>
<reference evidence="3 4" key="1">
    <citation type="submission" date="2020-08" db="EMBL/GenBank/DDBJ databases">
        <title>Sequencing the genomes of 1000 actinobacteria strains.</title>
        <authorList>
            <person name="Klenk H.-P."/>
        </authorList>
    </citation>
    <scope>NUCLEOTIDE SEQUENCE [LARGE SCALE GENOMIC DNA]</scope>
    <source>
        <strain evidence="3 4">DSM 102122</strain>
    </source>
</reference>
<dbReference type="PROSITE" id="PS50022">
    <property type="entry name" value="FA58C_3"/>
    <property type="match status" value="1"/>
</dbReference>
<dbReference type="InterPro" id="IPR018905">
    <property type="entry name" value="A-galactase_NEW3"/>
</dbReference>
<dbReference type="InterPro" id="IPR008979">
    <property type="entry name" value="Galactose-bd-like_sf"/>
</dbReference>
<sequence length="726" mass="76371">MSAPLRRLAGLVLAAVLPVAAVAGPAPSAVAATPAADAVAPIDWDRFDAGLPGDAQAERTRAILLNSSEYTLRTWFPARYGAQTGEYLDLGGVGEGHIRPPGSAALGLATVLATGAYDAAATGVPEEQAREVAVRLITSIAYRHEANSAGGWGTEWQSALWAFNAAFGGWLLWDDLSGADRERLARMVRAEADVFLDYTVPYYQRPDGTVVTPGDSKAEENAWNAAFLNLAVAMMPANPNVAVWQDKALELMISAYSRPGDQLEDTEVNGKPLSDWLNGSNIFADGTLVNHSRIHPDYFTSIANSVGAPLAYALAGRDTPRAALHNAGVVYEALADHVFAAPPNAAPGGTIYVRDAAGAATADVYYPQGNDWGTSRQMHFLLLDTLADSYGFDAGSDVPAADWAAAHAQRVLDMQARFDDGRTYGAASEDTYSGREQWVALLAARTYLTHWLDHNTDVAFTNQAFPVRPGDRPGATLTLAAAASYPRGVATPLSVTVRSTSAAPLNRLAIDLELPDGWTATPASGSAAGGVLAPGATATVTWQVTAPADDTTPGAATLGVTARYRHYGTERELGQTKAVAVPPGVNVALGRPVTVSSQLRANTGGALAVDGGFADASRWLSAESDAAPWLVVDLGRPVDIAEVDVYSGYVNTNHDPTTTLKDFTVEVRTPAGWQQLAAFTGNVDHRVVADGAGVTGDQVRLSITDPSGSTIDVTRVFEVEVYEEGS</sequence>
<protein>
    <recommendedName>
        <fullName evidence="2">F5/8 type C domain-containing protein</fullName>
    </recommendedName>
</protein>
<feature type="signal peptide" evidence="1">
    <location>
        <begin position="1"/>
        <end position="31"/>
    </location>
</feature>
<feature type="domain" description="F5/8 type C" evidence="2">
    <location>
        <begin position="580"/>
        <end position="724"/>
    </location>
</feature>
<evidence type="ECO:0000313" key="4">
    <source>
        <dbReference type="Proteomes" id="UP000542813"/>
    </source>
</evidence>
<dbReference type="Pfam" id="PF10633">
    <property type="entry name" value="NPCBM_assoc"/>
    <property type="match status" value="1"/>
</dbReference>
<dbReference type="InterPro" id="IPR013783">
    <property type="entry name" value="Ig-like_fold"/>
</dbReference>
<dbReference type="EMBL" id="JACHMM010000001">
    <property type="protein sequence ID" value="MBB5785641.1"/>
    <property type="molecule type" value="Genomic_DNA"/>
</dbReference>
<proteinExistence type="predicted"/>
<dbReference type="Pfam" id="PF00754">
    <property type="entry name" value="F5_F8_type_C"/>
    <property type="match status" value="1"/>
</dbReference>
<keyword evidence="4" id="KW-1185">Reference proteome</keyword>